<evidence type="ECO:0000313" key="3">
    <source>
        <dbReference type="Proteomes" id="UP000053029"/>
    </source>
</evidence>
<protein>
    <submittedName>
        <fullName evidence="2">Uncharacterized protein</fullName>
    </submittedName>
</protein>
<organism evidence="2 3">
    <name type="scientific">Fonsecaea pedrosoi CBS 271.37</name>
    <dbReference type="NCBI Taxonomy" id="1442368"/>
    <lineage>
        <taxon>Eukaryota</taxon>
        <taxon>Fungi</taxon>
        <taxon>Dikarya</taxon>
        <taxon>Ascomycota</taxon>
        <taxon>Pezizomycotina</taxon>
        <taxon>Eurotiomycetes</taxon>
        <taxon>Chaetothyriomycetidae</taxon>
        <taxon>Chaetothyriales</taxon>
        <taxon>Herpotrichiellaceae</taxon>
        <taxon>Fonsecaea</taxon>
    </lineage>
</organism>
<proteinExistence type="predicted"/>
<feature type="compositionally biased region" description="Basic and acidic residues" evidence="1">
    <location>
        <begin position="10"/>
        <end position="24"/>
    </location>
</feature>
<evidence type="ECO:0000256" key="1">
    <source>
        <dbReference type="SAM" id="MobiDB-lite"/>
    </source>
</evidence>
<sequence length="119" mass="12706">MPTPGYVFRDGGDTPAEEKPDPEFRQPNTQAPKPPAVTANAPLAQNTTTSHQLATGATGDHEVQGAVQRAGWQANAVGVDNLVGGLPNDELWTLIRRFNKASILGCECFESSPVETNTY</sequence>
<evidence type="ECO:0000313" key="2">
    <source>
        <dbReference type="EMBL" id="KIW80599.1"/>
    </source>
</evidence>
<dbReference type="GeneID" id="25306705"/>
<feature type="region of interest" description="Disordered" evidence="1">
    <location>
        <begin position="1"/>
        <end position="58"/>
    </location>
</feature>
<dbReference type="RefSeq" id="XP_013284407.1">
    <property type="nucleotide sequence ID" value="XM_013428953.1"/>
</dbReference>
<gene>
    <name evidence="2" type="ORF">Z517_07215</name>
</gene>
<accession>A0A0D2H7J0</accession>
<dbReference type="STRING" id="1442368.A0A0D2H7J0"/>
<dbReference type="AlphaFoldDB" id="A0A0D2H7J0"/>
<feature type="compositionally biased region" description="Polar residues" evidence="1">
    <location>
        <begin position="43"/>
        <end position="55"/>
    </location>
</feature>
<dbReference type="EMBL" id="KN846972">
    <property type="protein sequence ID" value="KIW80599.1"/>
    <property type="molecule type" value="Genomic_DNA"/>
</dbReference>
<dbReference type="InterPro" id="IPR021709">
    <property type="entry name" value="DUF3292"/>
</dbReference>
<dbReference type="HOGENOM" id="CLU_2061542_0_0_1"/>
<reference evidence="2 3" key="1">
    <citation type="submission" date="2015-01" db="EMBL/GenBank/DDBJ databases">
        <title>The Genome Sequence of Fonsecaea pedrosoi CBS 271.37.</title>
        <authorList>
            <consortium name="The Broad Institute Genomics Platform"/>
            <person name="Cuomo C."/>
            <person name="de Hoog S."/>
            <person name="Gorbushina A."/>
            <person name="Stielow B."/>
            <person name="Teixiera M."/>
            <person name="Abouelleil A."/>
            <person name="Chapman S.B."/>
            <person name="Priest M."/>
            <person name="Young S.K."/>
            <person name="Wortman J."/>
            <person name="Nusbaum C."/>
            <person name="Birren B."/>
        </authorList>
    </citation>
    <scope>NUCLEOTIDE SEQUENCE [LARGE SCALE GENOMIC DNA]</scope>
    <source>
        <strain evidence="2 3">CBS 271.37</strain>
    </source>
</reference>
<dbReference type="Proteomes" id="UP000053029">
    <property type="component" value="Unassembled WGS sequence"/>
</dbReference>
<dbReference type="VEuPathDB" id="FungiDB:Z517_07215"/>
<dbReference type="Pfam" id="PF11696">
    <property type="entry name" value="DUF3292"/>
    <property type="match status" value="1"/>
</dbReference>
<keyword evidence="3" id="KW-1185">Reference proteome</keyword>
<name>A0A0D2H7J0_9EURO</name>